<dbReference type="Pfam" id="PF22956">
    <property type="entry name" value="VPS15-like_hel"/>
    <property type="match status" value="1"/>
</dbReference>
<dbReference type="InterPro" id="IPR016024">
    <property type="entry name" value="ARM-type_fold"/>
</dbReference>
<dbReference type="EMBL" id="LCWF01000050">
    <property type="protein sequence ID" value="KKY25039.1"/>
    <property type="molecule type" value="Genomic_DNA"/>
</dbReference>
<dbReference type="GO" id="GO:0071561">
    <property type="term" value="C:nucleus-vacuole junction"/>
    <property type="evidence" value="ECO:0007669"/>
    <property type="project" value="TreeGrafter"/>
</dbReference>
<evidence type="ECO:0000256" key="1">
    <source>
        <dbReference type="ARBA" id="ARBA00012513"/>
    </source>
</evidence>
<protein>
    <recommendedName>
        <fullName evidence="1">non-specific serine/threonine protein kinase</fullName>
        <ecNumber evidence="1">2.7.11.1</ecNumber>
    </recommendedName>
</protein>
<dbReference type="Pfam" id="PF00400">
    <property type="entry name" value="WD40"/>
    <property type="match status" value="1"/>
</dbReference>
<gene>
    <name evidence="13" type="ORF">UCRPC4_g02096</name>
</gene>
<dbReference type="GO" id="GO:0034272">
    <property type="term" value="C:phosphatidylinositol 3-kinase complex, class III, type II"/>
    <property type="evidence" value="ECO:0007669"/>
    <property type="project" value="TreeGrafter"/>
</dbReference>
<feature type="region of interest" description="Disordered" evidence="11">
    <location>
        <begin position="1103"/>
        <end position="1124"/>
    </location>
</feature>
<feature type="repeat" description="HEAT" evidence="9">
    <location>
        <begin position="434"/>
        <end position="465"/>
    </location>
</feature>
<keyword evidence="4" id="KW-0808">Transferase</keyword>
<dbReference type="GO" id="GO:0004674">
    <property type="term" value="F:protein serine/threonine kinase activity"/>
    <property type="evidence" value="ECO:0007669"/>
    <property type="project" value="UniProtKB-KW"/>
</dbReference>
<feature type="compositionally biased region" description="Polar residues" evidence="11">
    <location>
        <begin position="900"/>
        <end position="909"/>
    </location>
</feature>
<accession>A0A0G2ES27</accession>
<evidence type="ECO:0000313" key="14">
    <source>
        <dbReference type="Proteomes" id="UP000053317"/>
    </source>
</evidence>
<sequence>MGQGYSLTTLSAGSASIDIPQLADLSYEKSLGTARFMKSIKARHRQGLVFVKAIVKPYPSMVLTPYLQAIERERNVLAEIPNALEYRRILETGSGGYLLRQYIHSSVYDRLSTRPFLEDIEKRFLAFQLLSALRDCHSRDVFHGDIKTENLLVTSWNWLYLTDFSSSFKPTFLPEDNPADFSFYFDTSGRRTCYLAPERFLAAGEEPTSAGVTWAMDIFSAGCVIAELFLEGPIFSLSQIFKYRSGEYSPEHSQLAKIEDPDIRDLIVHMIQLDPESRYSADEYLNFWRRKAFPEYFYGFLHQYMGLITDPSSGRTPINFENGNSGEADEKIDRIYLDFDKISYFLGYGKLGISQNGIDRSRAEGTTLPTTALPGKKRRTSMSQRAPDDGSLIFLSVISSSIRNTAKASARVRACDLLTAFASRLPDEAKLDRVLPYLVSLLVDKSDSVKVAALRSLTDLLASVKVVSPVNASIFQDYIFPRLRPFVLTNDATPSPLVRATYAANIASLAQSSSHMLDLVQAVRTHAHLTAAGEDDWANDHSYHTLFDFARSELVAFFEEHSKALLTDPDASVRRAFLGSVSALCVFFGSVKANDVILSHLNTYLNEKDWILKCAFFEALVGVAAYVGSVSLETFILPLMVQSLTDPEDFVIERVLRSLAGMADLGLFQRSTTWDLLYIVVRLLVHPSLWVREAAVQFVVSSSRFATPADKYCIIFPMVQLFLKMAIKDITEAQILDALKRPLPKAVLDMTITWAGKTEKGIFWKSVSKENVFALPGLDVPSRPNLLDKKFLQKIPQSDRNDEDDQWLAKLQGLGMQQEDEFKLMALRSFIWRVNQRTPKDGTMPITSQLGSVMKLSNLNVNPTTIIFDEAPQKLDPAPGRPSDQNGKQHTLADALLDASTTIDQSSQRVKSRSIASPAKHVESNAQPMLASSDGQASSLSSSPRGPGQRLIGRKEGRTVEVGSTGESLSPSGSDRIRGRQGSDALSLRHKSSAMLLMNRNENAKADAATATTSTTAIGKLDHINTRPSHGPSTLSMVSARQRSKSPLSQISYPDSQRVKASHSYTGNDPTVLRLLDNVFLENYPVDILEYGPAVSAIDPRQSIKRASDPASTGPGQINHQEPWHPNGRLVVSFGEHSAPVNCVCIAPDHAFFITASDDSTIRIWDAIRLEKNLTPRSRQTYRHTTGAKVKSACFIEETHSFVSGADDGSIHVVKIEYRNIGGESTRYGKPQLLQEFDISAFPKSDRTGTRIEDRSPRQKEYATYLEHHRTESSVSTIFILTNESRLIALDLKTMQVLYNIQLSAHYGIPTSFCLDRRNNWILIGTTHGIISLWDLRFRLRLRSWGIQGGTPVRRIILHPNKGRGRWVIVAGGARDGEITVWDIEKMVCREVYRTSPPGYRPGSKDIKMSSGKAYEPWFPDELPEETLLARFAATTTDRDDGPQFDPMVSPRSNSPSPSPSMTTSLFVGTDVVYPSSTSTGGGSTTNDGRTPVSGVKTTFILSGSADRKLRFWDTNNPAASSIVSGQELVVDERENPRYETSHLGGNTLVVTEWRPSSSSAAPGTSSKGKSRAGLGEGDGIGKERERERSKIPRSELIPRQQQQLLRTHMDAITDCAILQRPYGMAISTDRMGCVYVFQ</sequence>
<feature type="compositionally biased region" description="Low complexity" evidence="11">
    <location>
        <begin position="1556"/>
        <end position="1568"/>
    </location>
</feature>
<dbReference type="PROSITE" id="PS00108">
    <property type="entry name" value="PROTEIN_KINASE_ST"/>
    <property type="match status" value="1"/>
</dbReference>
<feature type="compositionally biased region" description="Basic and acidic residues" evidence="11">
    <location>
        <begin position="1580"/>
        <end position="1594"/>
    </location>
</feature>
<organism evidence="13 14">
    <name type="scientific">Phaeomoniella chlamydospora</name>
    <name type="common">Phaeoacremonium chlamydosporum</name>
    <dbReference type="NCBI Taxonomy" id="158046"/>
    <lineage>
        <taxon>Eukaryota</taxon>
        <taxon>Fungi</taxon>
        <taxon>Dikarya</taxon>
        <taxon>Ascomycota</taxon>
        <taxon>Pezizomycotina</taxon>
        <taxon>Eurotiomycetes</taxon>
        <taxon>Chaetothyriomycetidae</taxon>
        <taxon>Phaeomoniellales</taxon>
        <taxon>Phaeomoniellaceae</taxon>
        <taxon>Phaeomoniella</taxon>
    </lineage>
</organism>
<name>A0A0G2ES27_PHACM</name>
<feature type="region of interest" description="Disordered" evidence="11">
    <location>
        <begin position="1555"/>
        <end position="1601"/>
    </location>
</feature>
<dbReference type="GO" id="GO:0034271">
    <property type="term" value="C:phosphatidylinositol 3-kinase complex, class III, type I"/>
    <property type="evidence" value="ECO:0007669"/>
    <property type="project" value="TreeGrafter"/>
</dbReference>
<dbReference type="InterPro" id="IPR000719">
    <property type="entry name" value="Prot_kinase_dom"/>
</dbReference>
<dbReference type="PROSITE" id="PS50077">
    <property type="entry name" value="HEAT_REPEAT"/>
    <property type="match status" value="1"/>
</dbReference>
<dbReference type="Proteomes" id="UP000053317">
    <property type="component" value="Unassembled WGS sequence"/>
</dbReference>
<dbReference type="SUPFAM" id="SSF50978">
    <property type="entry name" value="WD40 repeat-like"/>
    <property type="match status" value="1"/>
</dbReference>
<dbReference type="CDD" id="cd13980">
    <property type="entry name" value="STKc_Vps15"/>
    <property type="match status" value="1"/>
</dbReference>
<evidence type="ECO:0000313" key="13">
    <source>
        <dbReference type="EMBL" id="KKY25039.1"/>
    </source>
</evidence>
<dbReference type="EC" id="2.7.11.1" evidence="1"/>
<evidence type="ECO:0000256" key="6">
    <source>
        <dbReference type="ARBA" id="ARBA00022741"/>
    </source>
</evidence>
<dbReference type="InterPro" id="IPR008271">
    <property type="entry name" value="Ser/Thr_kinase_AS"/>
</dbReference>
<keyword evidence="7" id="KW-0418">Kinase</keyword>
<feature type="region of interest" description="Disordered" evidence="11">
    <location>
        <begin position="1437"/>
        <end position="1463"/>
    </location>
</feature>
<comment type="caution">
    <text evidence="13">The sequence shown here is derived from an EMBL/GenBank/DDBJ whole genome shotgun (WGS) entry which is preliminary data.</text>
</comment>
<dbReference type="Gene3D" id="2.130.10.10">
    <property type="entry name" value="YVTN repeat-like/Quinoprotein amine dehydrogenase"/>
    <property type="match status" value="2"/>
</dbReference>
<feature type="compositionally biased region" description="Polar residues" evidence="11">
    <location>
        <begin position="1110"/>
        <end position="1120"/>
    </location>
</feature>
<feature type="compositionally biased region" description="Polar residues" evidence="11">
    <location>
        <begin position="1026"/>
        <end position="1055"/>
    </location>
</feature>
<evidence type="ECO:0000256" key="2">
    <source>
        <dbReference type="ARBA" id="ARBA00022527"/>
    </source>
</evidence>
<dbReference type="InterPro" id="IPR011989">
    <property type="entry name" value="ARM-like"/>
</dbReference>
<dbReference type="OrthoDB" id="242910at2759"/>
<feature type="region of interest" description="Disordered" evidence="11">
    <location>
        <begin position="1022"/>
        <end position="1064"/>
    </location>
</feature>
<dbReference type="PROSITE" id="PS50082">
    <property type="entry name" value="WD_REPEATS_2"/>
    <property type="match status" value="2"/>
</dbReference>
<dbReference type="InterPro" id="IPR001680">
    <property type="entry name" value="WD40_rpt"/>
</dbReference>
<evidence type="ECO:0000256" key="3">
    <source>
        <dbReference type="ARBA" id="ARBA00022574"/>
    </source>
</evidence>
<keyword evidence="3 10" id="KW-0853">WD repeat</keyword>
<dbReference type="Pfam" id="PF00069">
    <property type="entry name" value="Pkinase"/>
    <property type="match status" value="1"/>
</dbReference>
<reference evidence="13 14" key="2">
    <citation type="submission" date="2015-05" db="EMBL/GenBank/DDBJ databases">
        <authorList>
            <person name="Morales-Cruz A."/>
            <person name="Amrine K.C."/>
            <person name="Cantu D."/>
        </authorList>
    </citation>
    <scope>NUCLEOTIDE SEQUENCE [LARGE SCALE GENOMIC DNA]</scope>
    <source>
        <strain evidence="13">UCRPC4</strain>
    </source>
</reference>
<keyword evidence="14" id="KW-1185">Reference proteome</keyword>
<dbReference type="Gene3D" id="1.25.10.10">
    <property type="entry name" value="Leucine-rich Repeat Variant"/>
    <property type="match status" value="2"/>
</dbReference>
<evidence type="ECO:0000256" key="8">
    <source>
        <dbReference type="ARBA" id="ARBA00022840"/>
    </source>
</evidence>
<evidence type="ECO:0000256" key="4">
    <source>
        <dbReference type="ARBA" id="ARBA00022679"/>
    </source>
</evidence>
<evidence type="ECO:0000256" key="5">
    <source>
        <dbReference type="ARBA" id="ARBA00022737"/>
    </source>
</evidence>
<proteinExistence type="predicted"/>
<feature type="domain" description="Protein kinase" evidence="12">
    <location>
        <begin position="25"/>
        <end position="305"/>
    </location>
</feature>
<dbReference type="GO" id="GO:0006623">
    <property type="term" value="P:protein targeting to vacuole"/>
    <property type="evidence" value="ECO:0007669"/>
    <property type="project" value="TreeGrafter"/>
</dbReference>
<dbReference type="PROSITE" id="PS50294">
    <property type="entry name" value="WD_REPEATS_REGION"/>
    <property type="match status" value="1"/>
</dbReference>
<keyword evidence="2" id="KW-0723">Serine/threonine-protein kinase</keyword>
<reference evidence="13 14" key="1">
    <citation type="submission" date="2015-05" db="EMBL/GenBank/DDBJ databases">
        <title>Distinctive expansion of gene families associated with plant cell wall degradation and secondary metabolism in the genomes of grapevine trunk pathogens.</title>
        <authorList>
            <person name="Lawrence D.P."/>
            <person name="Travadon R."/>
            <person name="Rolshausen P.E."/>
            <person name="Baumgartner K."/>
        </authorList>
    </citation>
    <scope>NUCLEOTIDE SEQUENCE [LARGE SCALE GENOMIC DNA]</scope>
    <source>
        <strain evidence="13">UCRPC4</strain>
    </source>
</reference>
<feature type="region of interest" description="Disordered" evidence="11">
    <location>
        <begin position="900"/>
        <end position="985"/>
    </location>
</feature>
<dbReference type="PROSITE" id="PS50011">
    <property type="entry name" value="PROTEIN_KINASE_DOM"/>
    <property type="match status" value="1"/>
</dbReference>
<dbReference type="InterPro" id="IPR045162">
    <property type="entry name" value="Vps15-like"/>
</dbReference>
<evidence type="ECO:0000259" key="12">
    <source>
        <dbReference type="PROSITE" id="PS50011"/>
    </source>
</evidence>
<feature type="compositionally biased region" description="Low complexity" evidence="11">
    <location>
        <begin position="932"/>
        <end position="943"/>
    </location>
</feature>
<evidence type="ECO:0000256" key="9">
    <source>
        <dbReference type="PROSITE-ProRule" id="PRU00103"/>
    </source>
</evidence>
<dbReference type="PANTHER" id="PTHR17583:SF0">
    <property type="entry name" value="PHOSPHOINOSITIDE 3-KINASE REGULATORY SUBUNIT 4"/>
    <property type="match status" value="1"/>
</dbReference>
<dbReference type="InterPro" id="IPR020472">
    <property type="entry name" value="WD40_PAC1"/>
</dbReference>
<feature type="region of interest" description="Disordered" evidence="11">
    <location>
        <begin position="362"/>
        <end position="385"/>
    </location>
</feature>
<feature type="compositionally biased region" description="Low complexity" evidence="11">
    <location>
        <begin position="1447"/>
        <end position="1463"/>
    </location>
</feature>
<evidence type="ECO:0000256" key="10">
    <source>
        <dbReference type="PROSITE-ProRule" id="PRU00221"/>
    </source>
</evidence>
<dbReference type="InterPro" id="IPR021133">
    <property type="entry name" value="HEAT_type_2"/>
</dbReference>
<dbReference type="GO" id="GO:0005524">
    <property type="term" value="F:ATP binding"/>
    <property type="evidence" value="ECO:0007669"/>
    <property type="project" value="UniProtKB-KW"/>
</dbReference>
<keyword evidence="8" id="KW-0067">ATP-binding</keyword>
<dbReference type="SUPFAM" id="SSF48371">
    <property type="entry name" value="ARM repeat"/>
    <property type="match status" value="1"/>
</dbReference>
<dbReference type="SMART" id="SM00320">
    <property type="entry name" value="WD40"/>
    <property type="match status" value="6"/>
</dbReference>
<dbReference type="GO" id="GO:0016236">
    <property type="term" value="P:macroautophagy"/>
    <property type="evidence" value="ECO:0007669"/>
    <property type="project" value="InterPro"/>
</dbReference>
<dbReference type="PRINTS" id="PR00320">
    <property type="entry name" value="GPROTEINBRPT"/>
</dbReference>
<feature type="repeat" description="WD" evidence="10">
    <location>
        <begin position="1134"/>
        <end position="1166"/>
    </location>
</feature>
<dbReference type="FunFam" id="1.25.10.10:FF:000342">
    <property type="entry name" value="Serine/threonine-protein kinase VPS15"/>
    <property type="match status" value="1"/>
</dbReference>
<dbReference type="SUPFAM" id="SSF56112">
    <property type="entry name" value="Protein kinase-like (PK-like)"/>
    <property type="match status" value="1"/>
</dbReference>
<dbReference type="SMART" id="SM00220">
    <property type="entry name" value="S_TKc"/>
    <property type="match status" value="1"/>
</dbReference>
<evidence type="ECO:0000256" key="7">
    <source>
        <dbReference type="ARBA" id="ARBA00022777"/>
    </source>
</evidence>
<dbReference type="Gene3D" id="1.10.510.10">
    <property type="entry name" value="Transferase(Phosphotransferase) domain 1"/>
    <property type="match status" value="1"/>
</dbReference>
<dbReference type="FunFam" id="1.10.510.10:FF:000497">
    <property type="entry name" value="Phosphoinositide 3-kinase regulatory subunit"/>
    <property type="match status" value="1"/>
</dbReference>
<dbReference type="InterPro" id="IPR011009">
    <property type="entry name" value="Kinase-like_dom_sf"/>
</dbReference>
<evidence type="ECO:0000256" key="11">
    <source>
        <dbReference type="SAM" id="MobiDB-lite"/>
    </source>
</evidence>
<dbReference type="PANTHER" id="PTHR17583">
    <property type="entry name" value="PHOSPHOINOSITIDE 3-KINASE REGULATORY SUBUNIT 4"/>
    <property type="match status" value="1"/>
</dbReference>
<keyword evidence="5" id="KW-0677">Repeat</keyword>
<feature type="repeat" description="WD" evidence="10">
    <location>
        <begin position="1500"/>
        <end position="1523"/>
    </location>
</feature>
<dbReference type="InterPro" id="IPR015943">
    <property type="entry name" value="WD40/YVTN_repeat-like_dom_sf"/>
</dbReference>
<dbReference type="InterPro" id="IPR036322">
    <property type="entry name" value="WD40_repeat_dom_sf"/>
</dbReference>
<dbReference type="GO" id="GO:0005770">
    <property type="term" value="C:late endosome"/>
    <property type="evidence" value="ECO:0007669"/>
    <property type="project" value="TreeGrafter"/>
</dbReference>
<dbReference type="InterPro" id="IPR055231">
    <property type="entry name" value="2AA_helical"/>
</dbReference>
<keyword evidence="6" id="KW-0547">Nucleotide-binding</keyword>
<dbReference type="GO" id="GO:0045324">
    <property type="term" value="P:late endosome to vacuole transport"/>
    <property type="evidence" value="ECO:0007669"/>
    <property type="project" value="InterPro"/>
</dbReference>